<evidence type="ECO:0000313" key="5">
    <source>
        <dbReference type="EMBL" id="CAB4218526.1"/>
    </source>
</evidence>
<dbReference type="EMBL" id="LR796959">
    <property type="protein sequence ID" value="CAB4178237.1"/>
    <property type="molecule type" value="Genomic_DNA"/>
</dbReference>
<dbReference type="EMBL" id="LR797101">
    <property type="protein sequence ID" value="CAB4187093.1"/>
    <property type="molecule type" value="Genomic_DNA"/>
</dbReference>
<gene>
    <name evidence="3" type="ORF">UFOVP1011_46</name>
    <name evidence="4" type="ORF">UFOVP1162_18</name>
    <name evidence="5" type="ORF">UFOVP1611_21</name>
    <name evidence="2" type="ORF">UFOVP504_4</name>
</gene>
<evidence type="ECO:0000313" key="4">
    <source>
        <dbReference type="EMBL" id="CAB4187093.1"/>
    </source>
</evidence>
<accession>A0A6J5QRA3</accession>
<evidence type="ECO:0000313" key="2">
    <source>
        <dbReference type="EMBL" id="CAB4146945.1"/>
    </source>
</evidence>
<evidence type="ECO:0000256" key="1">
    <source>
        <dbReference type="SAM" id="MobiDB-lite"/>
    </source>
</evidence>
<protein>
    <submittedName>
        <fullName evidence="4">RecT family</fullName>
    </submittedName>
</protein>
<reference evidence="4" key="1">
    <citation type="submission" date="2020-05" db="EMBL/GenBank/DDBJ databases">
        <authorList>
            <person name="Chiriac C."/>
            <person name="Salcher M."/>
            <person name="Ghai R."/>
            <person name="Kavagutti S V."/>
        </authorList>
    </citation>
    <scope>NUCLEOTIDE SEQUENCE</scope>
</reference>
<feature type="region of interest" description="Disordered" evidence="1">
    <location>
        <begin position="251"/>
        <end position="271"/>
    </location>
</feature>
<name>A0A6J5QRA3_9CAUD</name>
<proteinExistence type="predicted"/>
<sequence length="271" mass="29020">MSNLILRPSSFTELSTFATMAAKSKMVPPAFHNKPEDIMLAVQMGSELGLAPMQALQNIACINGRPAVWGDAAIGICRAAAVCEDIREYTEGDGETLTAFCMAKRRGASPVLARFSVADAKRAGLWGKQGPWQQYPVRMLQMRARGFALRDAFPDVLKGIVTAEEAADTPPAGEAFAGPTIEARAEVGPEPVPDRIKDGADALAARFAAVATAQDYYGILDDEKTAKQMVWLKANRAELFATVDAARVAASERMQGTPAPGEPAYDMENAQ</sequence>
<evidence type="ECO:0000313" key="3">
    <source>
        <dbReference type="EMBL" id="CAB4178237.1"/>
    </source>
</evidence>
<dbReference type="EMBL" id="LR796485">
    <property type="protein sequence ID" value="CAB4146945.1"/>
    <property type="molecule type" value="Genomic_DNA"/>
</dbReference>
<organism evidence="4">
    <name type="scientific">uncultured Caudovirales phage</name>
    <dbReference type="NCBI Taxonomy" id="2100421"/>
    <lineage>
        <taxon>Viruses</taxon>
        <taxon>Duplodnaviria</taxon>
        <taxon>Heunggongvirae</taxon>
        <taxon>Uroviricota</taxon>
        <taxon>Caudoviricetes</taxon>
        <taxon>Peduoviridae</taxon>
        <taxon>Maltschvirus</taxon>
        <taxon>Maltschvirus maltsch</taxon>
    </lineage>
</organism>
<dbReference type="EMBL" id="LR797465">
    <property type="protein sequence ID" value="CAB4218526.1"/>
    <property type="molecule type" value="Genomic_DNA"/>
</dbReference>